<dbReference type="EMBL" id="JASAYQ010000002">
    <property type="protein sequence ID" value="MDP8172051.1"/>
    <property type="molecule type" value="Genomic_DNA"/>
</dbReference>
<organism evidence="1 2">
    <name type="scientific">Phocoenobacter skyensis</name>
    <dbReference type="NCBI Taxonomy" id="97481"/>
    <lineage>
        <taxon>Bacteria</taxon>
        <taxon>Pseudomonadati</taxon>
        <taxon>Pseudomonadota</taxon>
        <taxon>Gammaproteobacteria</taxon>
        <taxon>Pasteurellales</taxon>
        <taxon>Pasteurellaceae</taxon>
        <taxon>Phocoenobacter</taxon>
    </lineage>
</organism>
<proteinExistence type="predicted"/>
<name>A0AAJ6N894_9PAST</name>
<evidence type="ECO:0000313" key="1">
    <source>
        <dbReference type="EMBL" id="MDP8172051.1"/>
    </source>
</evidence>
<comment type="caution">
    <text evidence="1">The sequence shown here is derived from an EMBL/GenBank/DDBJ whole genome shotgun (WGS) entry which is preliminary data.</text>
</comment>
<protein>
    <submittedName>
        <fullName evidence="1">Uncharacterized protein</fullName>
    </submittedName>
</protein>
<dbReference type="AlphaFoldDB" id="A0AAJ6N894"/>
<dbReference type="RefSeq" id="WP_306375094.1">
    <property type="nucleotide sequence ID" value="NZ_JASAYL010000002.1"/>
</dbReference>
<sequence length="255" mass="31167">MKRIDWIKKIYPDFKEEKWIYDNVISPKDIELKDFYIQSSSYEDFINPKQIVGISYAYQYNDFNKINWLDLLNQLKRLDWVINTFKTHQDIEYHIHNNPEPKCVAKYGEKYITYQGQHRLCLSKFLNITKVKVNIIEYKLDKKQLKFFNLLQKNKTLLNTFGLNIESHQTLLKYSREQYLFLYIKNFILKVNIEILEDFVEFYTSIKINFFNKQYALLKTFMEFNYWIEINTINDLIAYKHLFVIRKNEELAIYS</sequence>
<dbReference type="Proteomes" id="UP001236239">
    <property type="component" value="Unassembled WGS sequence"/>
</dbReference>
<accession>A0AAJ6N894</accession>
<gene>
    <name evidence="1" type="ORF">QJU93_01580</name>
</gene>
<evidence type="ECO:0000313" key="2">
    <source>
        <dbReference type="Proteomes" id="UP001236239"/>
    </source>
</evidence>
<reference evidence="1" key="1">
    <citation type="journal article" date="2023" name="Front. Microbiol.">
        <title>Phylogeography and host specificity of Pasteurellaceae pathogenic to sea-farmed fish in the north-east Atlantic.</title>
        <authorList>
            <person name="Gulla S."/>
            <person name="Colquhoun D.J."/>
            <person name="Olsen A.B."/>
            <person name="Spilsberg B."/>
            <person name="Lagesen K."/>
            <person name="Aakesson C.P."/>
            <person name="Strom S."/>
            <person name="Manji F."/>
            <person name="Birkbeck T.H."/>
            <person name="Nilsen H.K."/>
        </authorList>
    </citation>
    <scope>NUCLEOTIDE SEQUENCE</scope>
    <source>
        <strain evidence="1">TW16_20</strain>
    </source>
</reference>